<keyword evidence="1" id="KW-0378">Hydrolase</keyword>
<evidence type="ECO:0000256" key="1">
    <source>
        <dbReference type="ARBA" id="ARBA00022801"/>
    </source>
</evidence>
<evidence type="ECO:0000256" key="3">
    <source>
        <dbReference type="SAM" id="MobiDB-lite"/>
    </source>
</evidence>
<dbReference type="EMBL" id="VUJU01000266">
    <property type="protein sequence ID" value="KAF0771668.1"/>
    <property type="molecule type" value="Genomic_DNA"/>
</dbReference>
<evidence type="ECO:0000313" key="4">
    <source>
        <dbReference type="EMBL" id="KAF0771668.1"/>
    </source>
</evidence>
<dbReference type="AlphaFoldDB" id="A0A6G0ZK37"/>
<accession>A0A6G0ZK37</accession>
<sequence length="250" mass="27200">MLWAGGIGCNLYYAITSRHVISTLSSRPLTPSRRTPHPTALTHCSASSYLTRGSGELTAAQFAAAFATPTLPGERHGSSRIRLLRLVPAPCTPRIAYNNTADARANPRAPYPFTKTTLRSGKRLNLPNPPLTPTPQYRRTRCGDESLGIVAQSSSCGPNENLSFLVSGYFWHITDIHYDANYAATSDYAQSCKRSAVDPELLVMERPSLPSGGGRLGDYGCDSPWTLVQSAVKAMKEKHGDNIEFVLWSG</sequence>
<dbReference type="Proteomes" id="UP000478052">
    <property type="component" value="Unassembled WGS sequence"/>
</dbReference>
<organism evidence="4 5">
    <name type="scientific">Aphis craccivora</name>
    <name type="common">Cowpea aphid</name>
    <dbReference type="NCBI Taxonomy" id="307492"/>
    <lineage>
        <taxon>Eukaryota</taxon>
        <taxon>Metazoa</taxon>
        <taxon>Ecdysozoa</taxon>
        <taxon>Arthropoda</taxon>
        <taxon>Hexapoda</taxon>
        <taxon>Insecta</taxon>
        <taxon>Pterygota</taxon>
        <taxon>Neoptera</taxon>
        <taxon>Paraneoptera</taxon>
        <taxon>Hemiptera</taxon>
        <taxon>Sternorrhyncha</taxon>
        <taxon>Aphidomorpha</taxon>
        <taxon>Aphidoidea</taxon>
        <taxon>Aphididae</taxon>
        <taxon>Aphidini</taxon>
        <taxon>Aphis</taxon>
        <taxon>Aphis</taxon>
    </lineage>
</organism>
<evidence type="ECO:0000256" key="2">
    <source>
        <dbReference type="ARBA" id="ARBA00023180"/>
    </source>
</evidence>
<keyword evidence="2" id="KW-0325">Glycoprotein</keyword>
<feature type="region of interest" description="Disordered" evidence="3">
    <location>
        <begin position="106"/>
        <end position="139"/>
    </location>
</feature>
<protein>
    <submittedName>
        <fullName evidence="4">Acid sphingomyelinase-like phosphodiesterase 3b</fullName>
    </submittedName>
</protein>
<keyword evidence="5" id="KW-1185">Reference proteome</keyword>
<name>A0A6G0ZK37_APHCR</name>
<evidence type="ECO:0000313" key="5">
    <source>
        <dbReference type="Proteomes" id="UP000478052"/>
    </source>
</evidence>
<dbReference type="PANTHER" id="PTHR10340:SF57">
    <property type="entry name" value="METALLOPHOS DOMAIN-CONTAINING PROTEIN"/>
    <property type="match status" value="1"/>
</dbReference>
<comment type="caution">
    <text evidence="4">The sequence shown here is derived from an EMBL/GenBank/DDBJ whole genome shotgun (WGS) entry which is preliminary data.</text>
</comment>
<dbReference type="GO" id="GO:0005615">
    <property type="term" value="C:extracellular space"/>
    <property type="evidence" value="ECO:0007669"/>
    <property type="project" value="TreeGrafter"/>
</dbReference>
<gene>
    <name evidence="4" type="ORF">FWK35_00023377</name>
</gene>
<dbReference type="GO" id="GO:0008081">
    <property type="term" value="F:phosphoric diester hydrolase activity"/>
    <property type="evidence" value="ECO:0007669"/>
    <property type="project" value="TreeGrafter"/>
</dbReference>
<proteinExistence type="predicted"/>
<reference evidence="4 5" key="1">
    <citation type="submission" date="2019-08" db="EMBL/GenBank/DDBJ databases">
        <title>Whole genome of Aphis craccivora.</title>
        <authorList>
            <person name="Voronova N.V."/>
            <person name="Shulinski R.S."/>
            <person name="Bandarenka Y.V."/>
            <person name="Zhorov D.G."/>
            <person name="Warner D."/>
        </authorList>
    </citation>
    <scope>NUCLEOTIDE SEQUENCE [LARGE SCALE GENOMIC DNA]</scope>
    <source>
        <strain evidence="4">180601</strain>
        <tissue evidence="4">Whole Body</tissue>
    </source>
</reference>
<dbReference type="OrthoDB" id="6623447at2759"/>
<dbReference type="PANTHER" id="PTHR10340">
    <property type="entry name" value="SPHINGOMYELIN PHOSPHODIESTERASE"/>
    <property type="match status" value="1"/>
</dbReference>